<feature type="region of interest" description="Disordered" evidence="1">
    <location>
        <begin position="1"/>
        <end position="48"/>
    </location>
</feature>
<protein>
    <submittedName>
        <fullName evidence="2">Uncharacterized protein</fullName>
    </submittedName>
</protein>
<keyword evidence="3" id="KW-1185">Reference proteome</keyword>
<feature type="non-terminal residue" evidence="2">
    <location>
        <position position="141"/>
    </location>
</feature>
<evidence type="ECO:0000313" key="2">
    <source>
        <dbReference type="EMBL" id="EUD59347.1"/>
    </source>
</evidence>
<dbReference type="EMBL" id="KI965776">
    <property type="protein sequence ID" value="EUD59347.1"/>
    <property type="molecule type" value="Genomic_DNA"/>
</dbReference>
<dbReference type="RefSeq" id="XP_008819669.1">
    <property type="nucleotide sequence ID" value="XM_008821447.1"/>
</dbReference>
<organism evidence="2 3">
    <name type="scientific">Plasmodium inui San Antonio 1</name>
    <dbReference type="NCBI Taxonomy" id="1237626"/>
    <lineage>
        <taxon>Eukaryota</taxon>
        <taxon>Sar</taxon>
        <taxon>Alveolata</taxon>
        <taxon>Apicomplexa</taxon>
        <taxon>Aconoidasida</taxon>
        <taxon>Haemosporida</taxon>
        <taxon>Plasmodiidae</taxon>
        <taxon>Plasmodium</taxon>
        <taxon>Plasmodium (Plasmodium)</taxon>
    </lineage>
</organism>
<dbReference type="VEuPathDB" id="PlasmoDB:C922_05877"/>
<dbReference type="Proteomes" id="UP000030640">
    <property type="component" value="Unassembled WGS sequence"/>
</dbReference>
<proteinExistence type="predicted"/>
<dbReference type="GeneID" id="20041151"/>
<evidence type="ECO:0000313" key="3">
    <source>
        <dbReference type="Proteomes" id="UP000030640"/>
    </source>
</evidence>
<dbReference type="AlphaFoldDB" id="W6ZWR1"/>
<name>W6ZWR1_9APIC</name>
<evidence type="ECO:0000256" key="1">
    <source>
        <dbReference type="SAM" id="MobiDB-lite"/>
    </source>
</evidence>
<accession>W6ZWR1</accession>
<gene>
    <name evidence="2" type="ORF">C922_05877</name>
</gene>
<reference evidence="2 3" key="1">
    <citation type="submission" date="2013-02" db="EMBL/GenBank/DDBJ databases">
        <title>The Genome Sequence of Plasmodium inui San Antonio 1.</title>
        <authorList>
            <consortium name="The Broad Institute Genome Sequencing Platform"/>
            <consortium name="The Broad Institute Genome Sequencing Center for Infectious Disease"/>
            <person name="Neafsey D."/>
            <person name="Cheeseman I."/>
            <person name="Volkman S."/>
            <person name="Adams J."/>
            <person name="Walker B."/>
            <person name="Young S.K."/>
            <person name="Zeng Q."/>
            <person name="Gargeya S."/>
            <person name="Fitzgerald M."/>
            <person name="Haas B."/>
            <person name="Abouelleil A."/>
            <person name="Alvarado L."/>
            <person name="Arachchi H.M."/>
            <person name="Berlin A.M."/>
            <person name="Chapman S.B."/>
            <person name="Dewar J."/>
            <person name="Goldberg J."/>
            <person name="Griggs A."/>
            <person name="Gujja S."/>
            <person name="Hansen M."/>
            <person name="Howarth C."/>
            <person name="Imamovic A."/>
            <person name="Larimer J."/>
            <person name="McCowan C."/>
            <person name="Murphy C."/>
            <person name="Neiman D."/>
            <person name="Pearson M."/>
            <person name="Priest M."/>
            <person name="Roberts A."/>
            <person name="Saif S."/>
            <person name="Shea T."/>
            <person name="Sisk P."/>
            <person name="Sykes S."/>
            <person name="Wortman J."/>
            <person name="Nusbaum C."/>
            <person name="Birren B."/>
        </authorList>
    </citation>
    <scope>NUCLEOTIDE SEQUENCE [LARGE SCALE GENOMIC DNA]</scope>
    <source>
        <strain evidence="2 3">San Antonio 1</strain>
    </source>
</reference>
<sequence>MKKKGSSQQQGENGIPENSPQTRDTHDRHSNPSEVPLNEAGADTNMSTISISRLSSNSNEANILLKKKKNQRKCKNNAAIAKKKDTEEAHPHSSASKYKLVNYFNNIKYNFSLRRYLKMLVTVSIFNYLPLNLCNLSNTAY</sequence>
<feature type="compositionally biased region" description="Polar residues" evidence="1">
    <location>
        <begin position="1"/>
        <end position="22"/>
    </location>
</feature>